<gene>
    <name evidence="3 5" type="ORF">BDZ99DRAFT_502580</name>
</gene>
<dbReference type="GeneID" id="54464795"/>
<evidence type="ECO:0000313" key="5">
    <source>
        <dbReference type="RefSeq" id="XP_033571332.1"/>
    </source>
</evidence>
<keyword evidence="4" id="KW-1185">Reference proteome</keyword>
<reference evidence="5" key="3">
    <citation type="submission" date="2025-04" db="UniProtKB">
        <authorList>
            <consortium name="RefSeq"/>
        </authorList>
    </citation>
    <scope>IDENTIFICATION</scope>
    <source>
        <strain evidence="5">CBS 304.34</strain>
    </source>
</reference>
<reference evidence="3 5" key="1">
    <citation type="journal article" date="2020" name="Stud. Mycol.">
        <title>101 Dothideomycetes genomes: a test case for predicting lifestyles and emergence of pathogens.</title>
        <authorList>
            <person name="Haridas S."/>
            <person name="Albert R."/>
            <person name="Binder M."/>
            <person name="Bloem J."/>
            <person name="Labutti K."/>
            <person name="Salamov A."/>
            <person name="Andreopoulos B."/>
            <person name="Baker S."/>
            <person name="Barry K."/>
            <person name="Bills G."/>
            <person name="Bluhm B."/>
            <person name="Cannon C."/>
            <person name="Castanera R."/>
            <person name="Culley D."/>
            <person name="Daum C."/>
            <person name="Ezra D."/>
            <person name="Gonzalez J."/>
            <person name="Henrissat B."/>
            <person name="Kuo A."/>
            <person name="Liang C."/>
            <person name="Lipzen A."/>
            <person name="Lutzoni F."/>
            <person name="Magnuson J."/>
            <person name="Mondo S."/>
            <person name="Nolan M."/>
            <person name="Ohm R."/>
            <person name="Pangilinan J."/>
            <person name="Park H.-J."/>
            <person name="Ramirez L."/>
            <person name="Alfaro M."/>
            <person name="Sun H."/>
            <person name="Tritt A."/>
            <person name="Yoshinaga Y."/>
            <person name="Zwiers L.-H."/>
            <person name="Turgeon B."/>
            <person name="Goodwin S."/>
            <person name="Spatafora J."/>
            <person name="Crous P."/>
            <person name="Grigoriev I."/>
        </authorList>
    </citation>
    <scope>NUCLEOTIDE SEQUENCE</scope>
    <source>
        <strain evidence="3 5">CBS 304.34</strain>
    </source>
</reference>
<evidence type="ECO:0000256" key="2">
    <source>
        <dbReference type="SAM" id="SignalP"/>
    </source>
</evidence>
<feature type="signal peptide" evidence="2">
    <location>
        <begin position="1"/>
        <end position="20"/>
    </location>
</feature>
<dbReference type="OrthoDB" id="3734019at2759"/>
<feature type="compositionally biased region" description="Polar residues" evidence="1">
    <location>
        <begin position="211"/>
        <end position="221"/>
    </location>
</feature>
<dbReference type="RefSeq" id="XP_033571332.1">
    <property type="nucleotide sequence ID" value="XM_033723902.1"/>
</dbReference>
<sequence length="393" mass="44117">MAEILGLIASVITLAHVLDATVKRARPFFKAEKEFQKLQASLSESARMSSLIAEIKAESLDSSSGRLTAILLDSQRTIEQLNRIIQGKLLRHKNGTDRARRKSWFRHKSKVVKLQSALRALRDDLLATVNVNNPHNAAGLKDASVRLDRRVEAIHKNLLDANRTVSLHTSAMLSILSSLHASSHLESMPLESRMLYRGFLAEALESNNSLTTESIFENRTQPTDDRDPGKVESGSHLPLCAEPASLLELSHNFLPESYTSTSLIPKMIITSFYEQSTSTLSRTDGYQVLYFQSPRRWFHINALLEIPQSSVYWANTKVLEQGHYKGRKFFAASSIPGSLLRRLQQGMDKLGTIQKRARHRFVISNNDTVRLEGLESPQSTPPHAIYNTPHKTS</sequence>
<proteinExistence type="predicted"/>
<protein>
    <recommendedName>
        <fullName evidence="6">Fungal N-terminal domain-containing protein</fullName>
    </recommendedName>
</protein>
<evidence type="ECO:0000313" key="3">
    <source>
        <dbReference type="EMBL" id="KAF2804368.1"/>
    </source>
</evidence>
<evidence type="ECO:0008006" key="6">
    <source>
        <dbReference type="Google" id="ProtNLM"/>
    </source>
</evidence>
<accession>A0A6A6Y758</accession>
<feature type="region of interest" description="Disordered" evidence="1">
    <location>
        <begin position="372"/>
        <end position="393"/>
    </location>
</feature>
<feature type="chain" id="PRO_5044628898" description="Fungal N-terminal domain-containing protein" evidence="2">
    <location>
        <begin position="21"/>
        <end position="393"/>
    </location>
</feature>
<dbReference type="Proteomes" id="UP000504636">
    <property type="component" value="Unplaced"/>
</dbReference>
<feature type="region of interest" description="Disordered" evidence="1">
    <location>
        <begin position="211"/>
        <end position="234"/>
    </location>
</feature>
<reference evidence="5" key="2">
    <citation type="submission" date="2020-04" db="EMBL/GenBank/DDBJ databases">
        <authorList>
            <consortium name="NCBI Genome Project"/>
        </authorList>
    </citation>
    <scope>NUCLEOTIDE SEQUENCE</scope>
    <source>
        <strain evidence="5">CBS 304.34</strain>
    </source>
</reference>
<dbReference type="EMBL" id="MU003713">
    <property type="protein sequence ID" value="KAF2804368.1"/>
    <property type="molecule type" value="Genomic_DNA"/>
</dbReference>
<name>A0A6A6Y758_9PEZI</name>
<evidence type="ECO:0000313" key="4">
    <source>
        <dbReference type="Proteomes" id="UP000504636"/>
    </source>
</evidence>
<organism evidence="3">
    <name type="scientific">Mytilinidion resinicola</name>
    <dbReference type="NCBI Taxonomy" id="574789"/>
    <lineage>
        <taxon>Eukaryota</taxon>
        <taxon>Fungi</taxon>
        <taxon>Dikarya</taxon>
        <taxon>Ascomycota</taxon>
        <taxon>Pezizomycotina</taxon>
        <taxon>Dothideomycetes</taxon>
        <taxon>Pleosporomycetidae</taxon>
        <taxon>Mytilinidiales</taxon>
        <taxon>Mytilinidiaceae</taxon>
        <taxon>Mytilinidion</taxon>
    </lineage>
</organism>
<keyword evidence="2" id="KW-0732">Signal</keyword>
<dbReference type="AlphaFoldDB" id="A0A6A6Y758"/>
<evidence type="ECO:0000256" key="1">
    <source>
        <dbReference type="SAM" id="MobiDB-lite"/>
    </source>
</evidence>